<organism evidence="2 3">
    <name type="scientific">Cucumis melo var. makuwa</name>
    <name type="common">Oriental melon</name>
    <dbReference type="NCBI Taxonomy" id="1194695"/>
    <lineage>
        <taxon>Eukaryota</taxon>
        <taxon>Viridiplantae</taxon>
        <taxon>Streptophyta</taxon>
        <taxon>Embryophyta</taxon>
        <taxon>Tracheophyta</taxon>
        <taxon>Spermatophyta</taxon>
        <taxon>Magnoliopsida</taxon>
        <taxon>eudicotyledons</taxon>
        <taxon>Gunneridae</taxon>
        <taxon>Pentapetalae</taxon>
        <taxon>rosids</taxon>
        <taxon>fabids</taxon>
        <taxon>Cucurbitales</taxon>
        <taxon>Cucurbitaceae</taxon>
        <taxon>Benincaseae</taxon>
        <taxon>Cucumis</taxon>
    </lineage>
</organism>
<name>A0A5A7UXJ4_CUCMM</name>
<feature type="compositionally biased region" description="Polar residues" evidence="1">
    <location>
        <begin position="35"/>
        <end position="49"/>
    </location>
</feature>
<comment type="caution">
    <text evidence="2">The sequence shown here is derived from an EMBL/GenBank/DDBJ whole genome shotgun (WGS) entry which is preliminary data.</text>
</comment>
<reference evidence="2 3" key="1">
    <citation type="submission" date="2019-08" db="EMBL/GenBank/DDBJ databases">
        <title>Draft genome sequences of two oriental melons (Cucumis melo L. var makuwa).</title>
        <authorList>
            <person name="Kwon S.-Y."/>
        </authorList>
    </citation>
    <scope>NUCLEOTIDE SEQUENCE [LARGE SCALE GENOMIC DNA]</scope>
    <source>
        <strain evidence="3">cv. SW 3</strain>
        <tissue evidence="2">Leaf</tissue>
    </source>
</reference>
<proteinExistence type="predicted"/>
<sequence length="128" mass="14487">MEFIFYYRGNISSDTSKECIFVPLVDLLATNLRNNTTSGSTAPPASNFESDFRDNITDGSSTPKTFMPSSHVTKNHHSTSTTSEISSGITTRKKERRDNAKNDYKCMLHFSVRTYLCCWVLAMQEELL</sequence>
<protein>
    <submittedName>
        <fullName evidence="2">Uncharacterized protein</fullName>
    </submittedName>
</protein>
<feature type="compositionally biased region" description="Polar residues" evidence="1">
    <location>
        <begin position="57"/>
        <end position="72"/>
    </location>
</feature>
<evidence type="ECO:0000313" key="3">
    <source>
        <dbReference type="Proteomes" id="UP000321393"/>
    </source>
</evidence>
<gene>
    <name evidence="2" type="ORF">E6C27_scaffold98G00730</name>
</gene>
<accession>A0A5A7UXJ4</accession>
<dbReference type="EMBL" id="SSTE01006658">
    <property type="protein sequence ID" value="KAA0058906.1"/>
    <property type="molecule type" value="Genomic_DNA"/>
</dbReference>
<evidence type="ECO:0000313" key="2">
    <source>
        <dbReference type="EMBL" id="KAA0058906.1"/>
    </source>
</evidence>
<dbReference type="AlphaFoldDB" id="A0A5A7UXJ4"/>
<dbReference type="Proteomes" id="UP000321393">
    <property type="component" value="Unassembled WGS sequence"/>
</dbReference>
<evidence type="ECO:0000256" key="1">
    <source>
        <dbReference type="SAM" id="MobiDB-lite"/>
    </source>
</evidence>
<feature type="compositionally biased region" description="Low complexity" evidence="1">
    <location>
        <begin position="78"/>
        <end position="90"/>
    </location>
</feature>
<feature type="region of interest" description="Disordered" evidence="1">
    <location>
        <begin position="35"/>
        <end position="96"/>
    </location>
</feature>